<dbReference type="PANTHER" id="PTHR45527">
    <property type="entry name" value="NONRIBOSOMAL PEPTIDE SYNTHETASE"/>
    <property type="match status" value="1"/>
</dbReference>
<dbReference type="InterPro" id="IPR036736">
    <property type="entry name" value="ACP-like_sf"/>
</dbReference>
<dbReference type="InterPro" id="IPR029058">
    <property type="entry name" value="AB_hydrolase_fold"/>
</dbReference>
<dbReference type="PROSITE" id="PS50075">
    <property type="entry name" value="CARRIER"/>
    <property type="match status" value="1"/>
</dbReference>
<dbReference type="Pfam" id="PF00668">
    <property type="entry name" value="Condensation"/>
    <property type="match status" value="1"/>
</dbReference>
<dbReference type="SUPFAM" id="SSF52777">
    <property type="entry name" value="CoA-dependent acyltransferases"/>
    <property type="match status" value="2"/>
</dbReference>
<evidence type="ECO:0000313" key="5">
    <source>
        <dbReference type="EMBL" id="SAI07997.1"/>
    </source>
</evidence>
<keyword evidence="3" id="KW-0597">Phosphoprotein</keyword>
<gene>
    <name evidence="5" type="primary">dltA_3</name>
    <name evidence="5" type="ORF">SAMEA1982600_01248</name>
</gene>
<dbReference type="InterPro" id="IPR042099">
    <property type="entry name" value="ANL_N_sf"/>
</dbReference>
<evidence type="ECO:0000256" key="1">
    <source>
        <dbReference type="ARBA" id="ARBA00001957"/>
    </source>
</evidence>
<dbReference type="AlphaFoldDB" id="A0A157MFZ9"/>
<dbReference type="PROSITE" id="PS00455">
    <property type="entry name" value="AMP_BINDING"/>
    <property type="match status" value="1"/>
</dbReference>
<protein>
    <submittedName>
        <fullName evidence="5">D-alanine-D-alanyl carrier protein ligase</fullName>
        <ecNumber evidence="5">6.1.1.13</ecNumber>
    </submittedName>
</protein>
<dbReference type="Gene3D" id="3.30.559.10">
    <property type="entry name" value="Chloramphenicol acetyltransferase-like domain"/>
    <property type="match status" value="1"/>
</dbReference>
<dbReference type="PANTHER" id="PTHR45527:SF1">
    <property type="entry name" value="FATTY ACID SYNTHASE"/>
    <property type="match status" value="1"/>
</dbReference>
<dbReference type="InterPro" id="IPR045851">
    <property type="entry name" value="AMP-bd_C_sf"/>
</dbReference>
<sequence length="1016" mass="106126">MTEHLDTAQAYGLSPEQQALAAAAWTPLTYVCPAVLDAATLRARLAQLLARHEALRVAIRLAEPDASEPGLQGPLAQARGMACDDIVLEAGDDAALEAAVAAWAQPPMDAACGEILRVALLQGAGRVALAVAAHPSALDHGSLRRLARALAGQASADADFAYRDYVSWRQDMAADPADVAAGLDYWQAALPEGAALAGPVSGYQIDCPAHSGRVRARLQADPALVQAVRRHAQQAACAPSTVWMAAWWLLLARLNGPSAFAAGVLRDCRDDYDVMRGGLGVYEKLLPLRVEIGAGLSYADWVARLDAELAGQGEAQEYWPLQGDARQGHWSVGFAHDAQGDPAAWRRGGTLSGCALALRIDEDAASACLTLEADARHYHPDTGQMLAQYEALLRAALAQPGASAWRLPVAVDPSRIALAWQGAALPGDAVPLAERFRFWARQTPDALAVAEGSDGLSYRDMDARATALAGALRAQGVAPGQIVALELPRGAALLTAILAVWRAGAAYLPLEPNWPQARRAAILEDARPALCVHARGDETALAHVPRMAYDALAAAAAQDGTEAAGHGLAYVLYTSGSTGVPKGVMVGHAALANYAAAIGTALSLSSGQRWALTSSVAADLGNTALYGAWYSGGCVVIASDADVRDARAFSSFVSQHRIDAIKITPTHLEALIEDAAPRLPSLIVLGGEPTPRAFAQRLLGMAPGVRLYNHYGPTETTVGVMVHAARPDEALSSLPLTQLLANNRVQVLDAQGQPAPVGGRGEVCIGGAQLCQGYLNRDDGEAFTGDAAGRLYRSGDVAWVLPGGGLRLAGRADHQVKIRGFRVDLAEVEAQLLALPGVRLAAVVADRGAGGETVLAAFVQADGTLADPRRALAERVPSHLVPARVTQLQAFPRLANGKIDRQALAALDAPPAQTGQEQGDAAPPRDALETVLVELASGLLEVPGLGIHDDFFELGAHSLLVIKLAARLRKRLAVDIAPGTVFDHPNVAALAQYLRGLGATVPQHAPSGGAGVLEPT</sequence>
<dbReference type="CDD" id="cd05930">
    <property type="entry name" value="A_NRPS"/>
    <property type="match status" value="1"/>
</dbReference>
<evidence type="ECO:0000256" key="2">
    <source>
        <dbReference type="ARBA" id="ARBA00022450"/>
    </source>
</evidence>
<evidence type="ECO:0000256" key="3">
    <source>
        <dbReference type="ARBA" id="ARBA00022553"/>
    </source>
</evidence>
<dbReference type="GO" id="GO:0044550">
    <property type="term" value="P:secondary metabolite biosynthetic process"/>
    <property type="evidence" value="ECO:0007669"/>
    <property type="project" value="TreeGrafter"/>
</dbReference>
<feature type="domain" description="Carrier" evidence="4">
    <location>
        <begin position="923"/>
        <end position="998"/>
    </location>
</feature>
<dbReference type="GO" id="GO:0005737">
    <property type="term" value="C:cytoplasm"/>
    <property type="evidence" value="ECO:0007669"/>
    <property type="project" value="TreeGrafter"/>
</dbReference>
<accession>A0A157MFZ9</accession>
<dbReference type="InterPro" id="IPR020845">
    <property type="entry name" value="AMP-binding_CS"/>
</dbReference>
<dbReference type="Pfam" id="PF13193">
    <property type="entry name" value="AMP-binding_C"/>
    <property type="match status" value="1"/>
</dbReference>
<dbReference type="Pfam" id="PF00550">
    <property type="entry name" value="PP-binding"/>
    <property type="match status" value="1"/>
</dbReference>
<dbReference type="InterPro" id="IPR023213">
    <property type="entry name" value="CAT-like_dom_sf"/>
</dbReference>
<dbReference type="EC" id="6.1.1.13" evidence="5"/>
<dbReference type="InterPro" id="IPR001242">
    <property type="entry name" value="Condensation_dom"/>
</dbReference>
<dbReference type="PROSITE" id="PS00012">
    <property type="entry name" value="PHOSPHOPANTETHEINE"/>
    <property type="match status" value="1"/>
</dbReference>
<proteinExistence type="predicted"/>
<evidence type="ECO:0000259" key="4">
    <source>
        <dbReference type="PROSITE" id="PS50075"/>
    </source>
</evidence>
<dbReference type="Pfam" id="PF00501">
    <property type="entry name" value="AMP-binding"/>
    <property type="match status" value="1"/>
</dbReference>
<dbReference type="SMART" id="SM00823">
    <property type="entry name" value="PKS_PP"/>
    <property type="match status" value="1"/>
</dbReference>
<dbReference type="Proteomes" id="UP000077037">
    <property type="component" value="Unassembled WGS sequence"/>
</dbReference>
<organism evidence="5 6">
    <name type="scientific">Bordetella ansorpii</name>
    <dbReference type="NCBI Taxonomy" id="288768"/>
    <lineage>
        <taxon>Bacteria</taxon>
        <taxon>Pseudomonadati</taxon>
        <taxon>Pseudomonadota</taxon>
        <taxon>Betaproteobacteria</taxon>
        <taxon>Burkholderiales</taxon>
        <taxon>Alcaligenaceae</taxon>
        <taxon>Bordetella</taxon>
    </lineage>
</organism>
<dbReference type="InterPro" id="IPR006162">
    <property type="entry name" value="Ppantetheine_attach_site"/>
</dbReference>
<dbReference type="Gene3D" id="3.30.559.30">
    <property type="entry name" value="Nonribosomal peptide synthetase, condensation domain"/>
    <property type="match status" value="1"/>
</dbReference>
<dbReference type="Gene3D" id="3.40.50.12780">
    <property type="entry name" value="N-terminal domain of ligase-like"/>
    <property type="match status" value="1"/>
</dbReference>
<reference evidence="5 6" key="1">
    <citation type="submission" date="2016-03" db="EMBL/GenBank/DDBJ databases">
        <authorList>
            <consortium name="Pathogen Informatics"/>
        </authorList>
    </citation>
    <scope>NUCLEOTIDE SEQUENCE [LARGE SCALE GENOMIC DNA]</scope>
    <source>
        <strain evidence="5 6">NCTC13364</strain>
    </source>
</reference>
<name>A0A157MFZ9_9BORD</name>
<dbReference type="SUPFAM" id="SSF47336">
    <property type="entry name" value="ACP-like"/>
    <property type="match status" value="1"/>
</dbReference>
<dbReference type="Gene3D" id="3.30.300.30">
    <property type="match status" value="1"/>
</dbReference>
<dbReference type="InterPro" id="IPR009081">
    <property type="entry name" value="PP-bd_ACP"/>
</dbReference>
<dbReference type="EMBL" id="FKBS01000012">
    <property type="protein sequence ID" value="SAI07997.1"/>
    <property type="molecule type" value="Genomic_DNA"/>
</dbReference>
<dbReference type="GO" id="GO:0031177">
    <property type="term" value="F:phosphopantetheine binding"/>
    <property type="evidence" value="ECO:0007669"/>
    <property type="project" value="InterPro"/>
</dbReference>
<dbReference type="SUPFAM" id="SSF56801">
    <property type="entry name" value="Acetyl-CoA synthetase-like"/>
    <property type="match status" value="1"/>
</dbReference>
<dbReference type="GO" id="GO:0043041">
    <property type="term" value="P:amino acid activation for nonribosomal peptide biosynthetic process"/>
    <property type="evidence" value="ECO:0007669"/>
    <property type="project" value="TreeGrafter"/>
</dbReference>
<dbReference type="Gene3D" id="3.40.50.1820">
    <property type="entry name" value="alpha/beta hydrolase"/>
    <property type="match status" value="1"/>
</dbReference>
<dbReference type="InterPro" id="IPR020806">
    <property type="entry name" value="PKS_PP-bd"/>
</dbReference>
<dbReference type="RefSeq" id="WP_066410119.1">
    <property type="nucleotide sequence ID" value="NZ_FKBS01000012.1"/>
</dbReference>
<dbReference type="NCBIfam" id="TIGR01733">
    <property type="entry name" value="AA-adenyl-dom"/>
    <property type="match status" value="1"/>
</dbReference>
<dbReference type="InterPro" id="IPR025110">
    <property type="entry name" value="AMP-bd_C"/>
</dbReference>
<dbReference type="GO" id="GO:0016874">
    <property type="term" value="F:ligase activity"/>
    <property type="evidence" value="ECO:0007669"/>
    <property type="project" value="UniProtKB-KW"/>
</dbReference>
<comment type="cofactor">
    <cofactor evidence="1">
        <name>pantetheine 4'-phosphate</name>
        <dbReference type="ChEBI" id="CHEBI:47942"/>
    </cofactor>
</comment>
<dbReference type="InterPro" id="IPR010071">
    <property type="entry name" value="AA_adenyl_dom"/>
</dbReference>
<evidence type="ECO:0000313" key="6">
    <source>
        <dbReference type="Proteomes" id="UP000077037"/>
    </source>
</evidence>
<dbReference type="InterPro" id="IPR000873">
    <property type="entry name" value="AMP-dep_synth/lig_dom"/>
</dbReference>
<keyword evidence="5" id="KW-0436">Ligase</keyword>
<keyword evidence="2" id="KW-0596">Phosphopantetheine</keyword>